<dbReference type="GO" id="GO:0045025">
    <property type="term" value="C:mitochondrial degradosome"/>
    <property type="evidence" value="ECO:0007669"/>
    <property type="project" value="TreeGrafter"/>
</dbReference>
<evidence type="ECO:0000256" key="9">
    <source>
        <dbReference type="ARBA" id="ARBA00022840"/>
    </source>
</evidence>
<dbReference type="FunFam" id="3.40.50.300:FF:000269">
    <property type="entry name" value="ATP-dependent RNA helicase SUPV3L1, mitochondrial"/>
    <property type="match status" value="1"/>
</dbReference>
<dbReference type="Pfam" id="PF12513">
    <property type="entry name" value="SUV3_C"/>
    <property type="match status" value="1"/>
</dbReference>
<evidence type="ECO:0000256" key="6">
    <source>
        <dbReference type="ARBA" id="ARBA00022741"/>
    </source>
</evidence>
<comment type="subcellular location">
    <subcellularLocation>
        <location evidence="3">Mitochondrion matrix</location>
        <location evidence="3">Mitochondrion nucleoid</location>
    </subcellularLocation>
</comment>
<dbReference type="FunFam" id="3.40.50.300:FF:000957">
    <property type="entry name" value="ATP-dependent RNA helicase SUV3L, mitochondrial"/>
    <property type="match status" value="2"/>
</dbReference>
<dbReference type="GO" id="GO:0042645">
    <property type="term" value="C:mitochondrial nucleoid"/>
    <property type="evidence" value="ECO:0007669"/>
    <property type="project" value="UniProtKB-SubCell"/>
</dbReference>
<evidence type="ECO:0000256" key="10">
    <source>
        <dbReference type="ARBA" id="ARBA00022946"/>
    </source>
</evidence>
<evidence type="ECO:0000256" key="3">
    <source>
        <dbReference type="ARBA" id="ARBA00004436"/>
    </source>
</evidence>
<dbReference type="PANTHER" id="PTHR12131">
    <property type="entry name" value="ATP-DEPENDENT RNA AND DNA HELICASE"/>
    <property type="match status" value="1"/>
</dbReference>
<keyword evidence="16" id="KW-0472">Membrane</keyword>
<comment type="cofactor">
    <cofactor evidence="2">
        <name>Mg(2+)</name>
        <dbReference type="ChEBI" id="CHEBI:18420"/>
    </cofactor>
</comment>
<dbReference type="InterPro" id="IPR044774">
    <property type="entry name" value="Suv3_DEXQc"/>
</dbReference>
<feature type="compositionally biased region" description="Basic and acidic residues" evidence="15">
    <location>
        <begin position="1035"/>
        <end position="1047"/>
    </location>
</feature>
<dbReference type="InterPro" id="IPR056377">
    <property type="entry name" value="DExH18_N"/>
</dbReference>
<evidence type="ECO:0000256" key="2">
    <source>
        <dbReference type="ARBA" id="ARBA00001946"/>
    </source>
</evidence>
<dbReference type="PROSITE" id="PS51194">
    <property type="entry name" value="HELICASE_CTER"/>
    <property type="match status" value="2"/>
</dbReference>
<feature type="domain" description="Helicase ATP-binding" evidence="17">
    <location>
        <begin position="401"/>
        <end position="517"/>
    </location>
</feature>
<dbReference type="InterPro" id="IPR027417">
    <property type="entry name" value="P-loop_NTPase"/>
</dbReference>
<feature type="transmembrane region" description="Helical" evidence="16">
    <location>
        <begin position="90"/>
        <end position="113"/>
    </location>
</feature>
<name>A0AAD1YNX2_9LAMI</name>
<keyword evidence="16" id="KW-0812">Transmembrane</keyword>
<evidence type="ECO:0000256" key="7">
    <source>
        <dbReference type="ARBA" id="ARBA00022801"/>
    </source>
</evidence>
<evidence type="ECO:0000256" key="1">
    <source>
        <dbReference type="ARBA" id="ARBA00001936"/>
    </source>
</evidence>
<dbReference type="InterPro" id="IPR001650">
    <property type="entry name" value="Helicase_C-like"/>
</dbReference>
<dbReference type="EC" id="3.6.4.13" evidence="5"/>
<dbReference type="PANTHER" id="PTHR12131:SF28">
    <property type="entry name" value="DEXH-BOX ATP-DEPENDENT RNA HELICASE DEXH18, MITOCHONDRIAL"/>
    <property type="match status" value="1"/>
</dbReference>
<dbReference type="GO" id="GO:0003724">
    <property type="term" value="F:RNA helicase activity"/>
    <property type="evidence" value="ECO:0007669"/>
    <property type="project" value="UniProtKB-EC"/>
</dbReference>
<protein>
    <recommendedName>
        <fullName evidence="5">RNA helicase</fullName>
        <ecNumber evidence="5">3.6.4.13</ecNumber>
    </recommendedName>
</protein>
<evidence type="ECO:0000256" key="15">
    <source>
        <dbReference type="SAM" id="MobiDB-lite"/>
    </source>
</evidence>
<dbReference type="GO" id="GO:0000965">
    <property type="term" value="P:mitochondrial RNA 3'-end processing"/>
    <property type="evidence" value="ECO:0007669"/>
    <property type="project" value="TreeGrafter"/>
</dbReference>
<dbReference type="SMART" id="SM00490">
    <property type="entry name" value="HELICc"/>
    <property type="match status" value="2"/>
</dbReference>
<evidence type="ECO:0000256" key="12">
    <source>
        <dbReference type="ARBA" id="ARBA00023271"/>
    </source>
</evidence>
<dbReference type="Pfam" id="PF23703">
    <property type="entry name" value="DExH18_N"/>
    <property type="match status" value="1"/>
</dbReference>
<evidence type="ECO:0000256" key="4">
    <source>
        <dbReference type="ARBA" id="ARBA00011661"/>
    </source>
</evidence>
<comment type="similarity">
    <text evidence="14">Belongs to the DExH box helicase family.</text>
</comment>
<keyword evidence="20" id="KW-1185">Reference proteome</keyword>
<dbReference type="EMBL" id="OU503036">
    <property type="protein sequence ID" value="CAI9753225.1"/>
    <property type="molecule type" value="Genomic_DNA"/>
</dbReference>
<feature type="domain" description="Helicase C-terminal" evidence="18">
    <location>
        <begin position="688"/>
        <end position="841"/>
    </location>
</feature>
<evidence type="ECO:0000256" key="5">
    <source>
        <dbReference type="ARBA" id="ARBA00012552"/>
    </source>
</evidence>
<dbReference type="PROSITE" id="PS51192">
    <property type="entry name" value="HELICASE_ATP_BIND_1"/>
    <property type="match status" value="1"/>
</dbReference>
<dbReference type="Pfam" id="PF00271">
    <property type="entry name" value="Helicase_C"/>
    <property type="match status" value="2"/>
</dbReference>
<dbReference type="Gene3D" id="1.20.58.1080">
    <property type="match status" value="1"/>
</dbReference>
<gene>
    <name evidence="19" type="ORF">FPE_LOCUS656</name>
</gene>
<evidence type="ECO:0000256" key="16">
    <source>
        <dbReference type="SAM" id="Phobius"/>
    </source>
</evidence>
<keyword evidence="6" id="KW-0547">Nucleotide-binding</keyword>
<evidence type="ECO:0000256" key="13">
    <source>
        <dbReference type="ARBA" id="ARBA00047984"/>
    </source>
</evidence>
<dbReference type="InterPro" id="IPR041082">
    <property type="entry name" value="Suv3_C_1"/>
</dbReference>
<evidence type="ECO:0000259" key="18">
    <source>
        <dbReference type="PROSITE" id="PS51194"/>
    </source>
</evidence>
<feature type="region of interest" description="Disordered" evidence="15">
    <location>
        <begin position="1002"/>
        <end position="1047"/>
    </location>
</feature>
<dbReference type="Pfam" id="PF22527">
    <property type="entry name" value="DEXQc_Suv3"/>
    <property type="match status" value="1"/>
</dbReference>
<evidence type="ECO:0000313" key="20">
    <source>
        <dbReference type="Proteomes" id="UP000834106"/>
    </source>
</evidence>
<comment type="catalytic activity">
    <reaction evidence="13">
        <text>ATP + H2O = ADP + phosphate + H(+)</text>
        <dbReference type="Rhea" id="RHEA:13065"/>
        <dbReference type="ChEBI" id="CHEBI:15377"/>
        <dbReference type="ChEBI" id="CHEBI:15378"/>
        <dbReference type="ChEBI" id="CHEBI:30616"/>
        <dbReference type="ChEBI" id="CHEBI:43474"/>
        <dbReference type="ChEBI" id="CHEBI:456216"/>
        <dbReference type="EC" id="3.6.4.13"/>
    </reaction>
</comment>
<keyword evidence="8" id="KW-0347">Helicase</keyword>
<feature type="compositionally biased region" description="Basic residues" evidence="15">
    <location>
        <begin position="27"/>
        <end position="41"/>
    </location>
</feature>
<dbReference type="Gene3D" id="3.40.50.300">
    <property type="entry name" value="P-loop containing nucleotide triphosphate hydrolases"/>
    <property type="match status" value="3"/>
</dbReference>
<dbReference type="InterPro" id="IPR055206">
    <property type="entry name" value="DEXQc_SUV3"/>
</dbReference>
<dbReference type="FunFam" id="1.20.58.1080:FF:000002">
    <property type="entry name" value="DExH-box ATP-dependent RNA helicase DExH18 mitochondrial"/>
    <property type="match status" value="1"/>
</dbReference>
<feature type="domain" description="Helicase C-terminal" evidence="18">
    <location>
        <begin position="560"/>
        <end position="689"/>
    </location>
</feature>
<dbReference type="Pfam" id="PF18147">
    <property type="entry name" value="Suv3_C_1"/>
    <property type="match status" value="1"/>
</dbReference>
<dbReference type="CDD" id="cd18805">
    <property type="entry name" value="SF2_C_suv3"/>
    <property type="match status" value="2"/>
</dbReference>
<reference evidence="19" key="1">
    <citation type="submission" date="2023-05" db="EMBL/GenBank/DDBJ databases">
        <authorList>
            <person name="Huff M."/>
        </authorList>
    </citation>
    <scope>NUCLEOTIDE SEQUENCE</scope>
</reference>
<dbReference type="CDD" id="cd17913">
    <property type="entry name" value="DEXQc_Suv3"/>
    <property type="match status" value="1"/>
</dbReference>
<keyword evidence="10" id="KW-0809">Transit peptide</keyword>
<sequence length="1047" mass="119615">MDLHNATMSASTLPAEMGGVTDEVGKPRLHGSYSKKSKPRVLPRPTKLLCKSATSPKSNRRRHHSVYFPCLCWLVKGRSRVYLSKLSHQLGFMIFHGASGSSIYILCGFRILLLEHPPFLSLYFPSSFSLQQLISTRYLSMARGPIRHLLNLYSSQNKFSRVTSFLHSNRFLHHLHPFESRFYPSPHPQITNPIQFKPSHFTQFSDFYIFPFFRVHTICVLSDNVKKEPASNLSEKIGRESECGGDGLCLSYLLDPYEDTGSEHERLNFVQIANRDPGEIYKDIRDAVKSEKQSRADWDTLTEIFRSFSKSGWASNQALAVYVGASFFPTAVHKFHKFFFKKCKTDLVKYLVSLGPGDEADKFLFPIFVEFCIEEFPDEIKRFRKMVDSADLTKPHTWFPFARAMKRKIIYHCGPTNSGKTYNALQRFMEAKKGVYCSPLRLLAMEVFDKVNTLGVYCSLLTGQEKKDFPFSNHVACTVEMVSTDELYDVAVIDEIQMMADSSRGYAWTRALLGLKADEIHLCGDPSVLNMVRKICSDTGDELVEQHYERFKPLVVEAKTLLGDLKNVRSGDCVVAFSRREIFEVKLAIEKYTNHRCCVIYGALPPETRRQQATLFNDQDNEFDVLVASDAVGMGLNLNIRRVVFYNLSKYNGDKMVPVPASQVKQIAGRAGQQHYERFKPLVVEAKTLLGDLKNVRSGDCVVAFSRREIFEVKLAIEKYTNHRCCVIYGALPPETRRQQATLFNDQDNEFDVLVASDAVGMGLNLNIRRVVFYNLSKYNGDKMVPVPASQVKQIAGRAGRRGSRYPDGLTTTLHHDDLEYLIECLKKPFDDVKKVGLFPFFEQVELFGAQLPNVTFSQLLMEFGENCQLDGSYFLCQHQHVKKIANMLEKVQGLSLEDRFNFCFAPCNIRDPKAMYHLLRFASSYAQKLPVNIAMGMPKCSARCDSELLDLETRHQVVSMYLWLSNHFEEERFPYIKKAETMATDIAHLLGESLLKASWKPESRNARNPKLQQEDGYQRPRSLVKLQEKKRHEKSLPEQRLGKVAA</sequence>
<dbReference type="SUPFAM" id="SSF52540">
    <property type="entry name" value="P-loop containing nucleoside triphosphate hydrolases"/>
    <property type="match status" value="2"/>
</dbReference>
<dbReference type="GO" id="GO:0016787">
    <property type="term" value="F:hydrolase activity"/>
    <property type="evidence" value="ECO:0007669"/>
    <property type="project" value="UniProtKB-KW"/>
</dbReference>
<dbReference type="SMART" id="SM00487">
    <property type="entry name" value="DEXDc"/>
    <property type="match status" value="1"/>
</dbReference>
<keyword evidence="7" id="KW-0378">Hydrolase</keyword>
<keyword evidence="12" id="KW-1135">Mitochondrion nucleoid</keyword>
<organism evidence="19 20">
    <name type="scientific">Fraxinus pennsylvanica</name>
    <dbReference type="NCBI Taxonomy" id="56036"/>
    <lineage>
        <taxon>Eukaryota</taxon>
        <taxon>Viridiplantae</taxon>
        <taxon>Streptophyta</taxon>
        <taxon>Embryophyta</taxon>
        <taxon>Tracheophyta</taxon>
        <taxon>Spermatophyta</taxon>
        <taxon>Magnoliopsida</taxon>
        <taxon>eudicotyledons</taxon>
        <taxon>Gunneridae</taxon>
        <taxon>Pentapetalae</taxon>
        <taxon>asterids</taxon>
        <taxon>lamiids</taxon>
        <taxon>Lamiales</taxon>
        <taxon>Oleaceae</taxon>
        <taxon>Oleeae</taxon>
        <taxon>Fraxinus</taxon>
    </lineage>
</organism>
<evidence type="ECO:0000256" key="8">
    <source>
        <dbReference type="ARBA" id="ARBA00022806"/>
    </source>
</evidence>
<dbReference type="Proteomes" id="UP000834106">
    <property type="component" value="Chromosome 1"/>
</dbReference>
<evidence type="ECO:0000256" key="11">
    <source>
        <dbReference type="ARBA" id="ARBA00023128"/>
    </source>
</evidence>
<dbReference type="GO" id="GO:0005524">
    <property type="term" value="F:ATP binding"/>
    <property type="evidence" value="ECO:0007669"/>
    <property type="project" value="UniProtKB-KW"/>
</dbReference>
<accession>A0AAD1YNX2</accession>
<comment type="subunit">
    <text evidence="4">Homodimer; in free form. Component of the mitochondrial degradosome (mtEXO) complex which is a heteropentamer containing 2 copies of SUPV3L1 and 3 copies of PNPT1.</text>
</comment>
<comment type="cofactor">
    <cofactor evidence="1">
        <name>Mn(2+)</name>
        <dbReference type="ChEBI" id="CHEBI:29035"/>
    </cofactor>
</comment>
<keyword evidence="9" id="KW-0067">ATP-binding</keyword>
<evidence type="ECO:0000256" key="14">
    <source>
        <dbReference type="ARBA" id="ARBA00060772"/>
    </source>
</evidence>
<dbReference type="AlphaFoldDB" id="A0AAD1YNX2"/>
<dbReference type="InterPro" id="IPR014001">
    <property type="entry name" value="Helicase_ATP-bd"/>
</dbReference>
<evidence type="ECO:0000259" key="17">
    <source>
        <dbReference type="PROSITE" id="PS51192"/>
    </source>
</evidence>
<keyword evidence="16" id="KW-1133">Transmembrane helix</keyword>
<dbReference type="InterPro" id="IPR050699">
    <property type="entry name" value="RNA-DNA_Helicase"/>
</dbReference>
<feature type="region of interest" description="Disordered" evidence="15">
    <location>
        <begin position="17"/>
        <end position="42"/>
    </location>
</feature>
<proteinExistence type="inferred from homology"/>
<keyword evidence="11" id="KW-0496">Mitochondrion</keyword>
<dbReference type="InterPro" id="IPR022192">
    <property type="entry name" value="SUV3_C"/>
</dbReference>
<evidence type="ECO:0000313" key="19">
    <source>
        <dbReference type="EMBL" id="CAI9753225.1"/>
    </source>
</evidence>